<feature type="domain" description="PA14" evidence="7">
    <location>
        <begin position="398"/>
        <end position="565"/>
    </location>
</feature>
<comment type="pathway">
    <text evidence="6">Glycan metabolism; cellulose degradation.</text>
</comment>
<organism evidence="8 9">
    <name type="scientific">Marasmius tenuissimus</name>
    <dbReference type="NCBI Taxonomy" id="585030"/>
    <lineage>
        <taxon>Eukaryota</taxon>
        <taxon>Fungi</taxon>
        <taxon>Dikarya</taxon>
        <taxon>Basidiomycota</taxon>
        <taxon>Agaricomycotina</taxon>
        <taxon>Agaricomycetes</taxon>
        <taxon>Agaricomycetidae</taxon>
        <taxon>Agaricales</taxon>
        <taxon>Marasmiineae</taxon>
        <taxon>Marasmiaceae</taxon>
        <taxon>Marasmius</taxon>
    </lineage>
</organism>
<dbReference type="Pfam" id="PF14310">
    <property type="entry name" value="Fn3-like"/>
    <property type="match status" value="1"/>
</dbReference>
<evidence type="ECO:0000313" key="8">
    <source>
        <dbReference type="EMBL" id="KAL0067610.1"/>
    </source>
</evidence>
<dbReference type="InterPro" id="IPR001764">
    <property type="entry name" value="Glyco_hydro_3_N"/>
</dbReference>
<reference evidence="8 9" key="1">
    <citation type="submission" date="2024-05" db="EMBL/GenBank/DDBJ databases">
        <title>A draft genome resource for the thread blight pathogen Marasmius tenuissimus strain MS-2.</title>
        <authorList>
            <person name="Yulfo-Soto G.E."/>
            <person name="Baruah I.K."/>
            <person name="Amoako-Attah I."/>
            <person name="Bukari Y."/>
            <person name="Meinhardt L.W."/>
            <person name="Bailey B.A."/>
            <person name="Cohen S.P."/>
        </authorList>
    </citation>
    <scope>NUCLEOTIDE SEQUENCE [LARGE SCALE GENOMIC DNA]</scope>
    <source>
        <strain evidence="8 9">MS-2</strain>
    </source>
</reference>
<dbReference type="Pfam" id="PF00933">
    <property type="entry name" value="Glyco_hydro_3"/>
    <property type="match status" value="1"/>
</dbReference>
<dbReference type="InterPro" id="IPR037524">
    <property type="entry name" value="PA14/GLEYA"/>
</dbReference>
<dbReference type="Pfam" id="PF20667">
    <property type="entry name" value="Sec10_N"/>
    <property type="match status" value="1"/>
</dbReference>
<evidence type="ECO:0000256" key="5">
    <source>
        <dbReference type="ARBA" id="ARBA00023295"/>
    </source>
</evidence>
<sequence>MTFDVEEKLAQLAMPDKIRLLAGLGWWHTQPVPEAGIPSMRMSDGPNGVRGTKFFNGVPSSCFPSSTGLGSTFDVDLAQKVGEALADECIAKGCHILLGPTVNTQRSPLGGRSFESFSEDPVLNGLIAAAYINGLQSKGVSATIKHYVANDQEFERFSISSDVSERALREIYLKPFQIAIKKSNPWALMTAYNRINGVHVSEDKWILEDILRKEWGFKGMTMSDWIGVYSTAESIKAGLDLEMPGPTVMRGDAAGRQLIAQKLFPSDIDARVRKILELLKRAFESKIPFDAPEEGVDTPELRQLLRTCAADSIVLLKNEAGLLPLKSTDKKIAVIGPNAKMAMTSGGGSARLLESWKVSPLQGIEDAAKEAGAEIRYTIGATSHRFLPLLEPLVFTAEGKSGGTLEFWNREPVKGFAAPKANLSAKLEESVWSCHTKSTNCVLIDGVDTKVNYKCWFRYTTMFKPDEDGDWELGINISGHGVVFLDETLILDLSNPPPGEHFLGFGSAEVKSVLKDLNKGRDYRLEVRVSNEEFVKKTAIIPTWGGVRLGGIKVVDPDQGIREAVDLARNSDVAIVVVGLNYDWESEGFDRPDMELPGLTNRLVSEVLNANPRTVVVNQSGSPVAMPWVNETSTLLQAFYGGNELGNGLADVLFGRVNPSAKLALTFPKRWEDCPSYSSYGPHGQEPGKILYNEGIFVGYRGFQSRSIAPLFPFGFGLSYTQFSYQDLETSKVDADGNFTVRFKLQNSGEVDGREVAQVYISDLEASLPRAQQELKGFAKVSLKAGEHKSVEVKLDRDALSFFDTRQGSWVAEKGKFGVFIGRSSSDIALRGEIGKFDVTEFVGGVSEKLIAQSKADAGPFDPQPFIRTFEAAVDKLIAVRKEVQAKTEQMEKSVRVSEREYSKKMDELNRGFEAVGSSFSGMEARMNEVGGTAIRIGEQLESVHIERQRAQAAYDIIDFYNQFSRGDTTRLDVLRKEGRQGRRQVAILLRRLSTVAKEVDLPSAEKTRENIEKYCEKFEKEMLNLFDRCYRRGDPKMMHHCAQTLLEFNGGNSCIQVYVNQHDFFINNVREVNQDEDRLLWAKIPDPDASPPKTEKGLAELFVEIRATVDTEAQIVKAVFPNPPMVMQVFLQRVFAQSIQQHMENLLHKASTISDLAYLRVLQLVHGQATSLVEDLKAHELSVRAPYGGSTGGPATGGATSTTMAAMLEAAMEELFVPYTEGQRYLERESRSLGTLYTTLLMNFTRYHAKSQKGKASVFDRVVNQLSAAASTTSTGGVQTTSAQAATALLRLGGFNNEKNVEQSTEEPIREEDGRLDVEVAEKMLRWHAEAIGRCVELSSASDVAKNTFSLLRVLSEAIGTAYVDEALETESLRLDAADTKAEPSLHGLSTLKLVDLVCHLWQQYVNTTLLPLASSSVTVRREMATFNNQTVSRIEGSANHLMHRLIDMVTTWLTTQLTKQKRNDFKPKNDDLSFARVNTEPCEACCDMLEKVRDAAKANLSGKNLEVFLTEVGVTFHSLLLEHLRKFPVSATGGLMLAKDIKMYQDTISSFGIPPLTERFEFIRQLGNVFLVRPEILKSYITEGYLGRIDPTLLKPYLALRSDWGQFEKGFDDGEPGEGNTTETKGAGGRFGRLSVMMKDLEGLKPDGFKFGDSITLGMPTLPSGLTSGFSIAATRPF</sequence>
<dbReference type="InterPro" id="IPR026891">
    <property type="entry name" value="Fn3-like"/>
</dbReference>
<dbReference type="InterPro" id="IPR048625">
    <property type="entry name" value="Sec10_N"/>
</dbReference>
<dbReference type="InterPro" id="IPR050288">
    <property type="entry name" value="Cellulose_deg_GH3"/>
</dbReference>
<dbReference type="Gene3D" id="2.60.40.10">
    <property type="entry name" value="Immunoglobulins"/>
    <property type="match status" value="1"/>
</dbReference>
<keyword evidence="5 6" id="KW-0326">Glycosidase</keyword>
<keyword evidence="4 6" id="KW-0378">Hydrolase</keyword>
<dbReference type="SUPFAM" id="SSF52279">
    <property type="entry name" value="Beta-D-glucan exohydrolase, C-terminal domain"/>
    <property type="match status" value="1"/>
</dbReference>
<evidence type="ECO:0000259" key="7">
    <source>
        <dbReference type="PROSITE" id="PS51820"/>
    </source>
</evidence>
<dbReference type="PRINTS" id="PR00133">
    <property type="entry name" value="GLHYDRLASE3"/>
</dbReference>
<evidence type="ECO:0000256" key="1">
    <source>
        <dbReference type="ARBA" id="ARBA00000448"/>
    </source>
</evidence>
<dbReference type="InterPro" id="IPR013783">
    <property type="entry name" value="Ig-like_fold"/>
</dbReference>
<comment type="similarity">
    <text evidence="2 6">Belongs to the glycosyl hydrolase 3 family.</text>
</comment>
<dbReference type="InterPro" id="IPR002772">
    <property type="entry name" value="Glyco_hydro_3_C"/>
</dbReference>
<dbReference type="Gene3D" id="2.60.120.260">
    <property type="entry name" value="Galactose-binding domain-like"/>
    <property type="match status" value="1"/>
</dbReference>
<dbReference type="SUPFAM" id="SSF51445">
    <property type="entry name" value="(Trans)glycosidases"/>
    <property type="match status" value="1"/>
</dbReference>
<accession>A0ABR3A291</accession>
<dbReference type="SMART" id="SM01217">
    <property type="entry name" value="Fn3_like"/>
    <property type="match status" value="1"/>
</dbReference>
<dbReference type="Gene3D" id="3.20.20.300">
    <property type="entry name" value="Glycoside hydrolase, family 3, N-terminal domain"/>
    <property type="match status" value="1"/>
</dbReference>
<dbReference type="InterPro" id="IPR011658">
    <property type="entry name" value="PA14_dom"/>
</dbReference>
<dbReference type="Proteomes" id="UP001437256">
    <property type="component" value="Unassembled WGS sequence"/>
</dbReference>
<dbReference type="PROSITE" id="PS00775">
    <property type="entry name" value="GLYCOSYL_HYDROL_F3"/>
    <property type="match status" value="1"/>
</dbReference>
<dbReference type="InterPro" id="IPR017853">
    <property type="entry name" value="GH"/>
</dbReference>
<dbReference type="PROSITE" id="PS51820">
    <property type="entry name" value="PA14"/>
    <property type="match status" value="1"/>
</dbReference>
<dbReference type="InterPro" id="IPR036881">
    <property type="entry name" value="Glyco_hydro_3_C_sf"/>
</dbReference>
<evidence type="ECO:0000256" key="3">
    <source>
        <dbReference type="ARBA" id="ARBA00012744"/>
    </source>
</evidence>
<dbReference type="Pfam" id="PF07691">
    <property type="entry name" value="PA14"/>
    <property type="match status" value="1"/>
</dbReference>
<keyword evidence="6" id="KW-0624">Polysaccharide degradation</keyword>
<protein>
    <recommendedName>
        <fullName evidence="3 6">beta-glucosidase</fullName>
        <ecNumber evidence="3 6">3.2.1.21</ecNumber>
    </recommendedName>
</protein>
<dbReference type="InterPro" id="IPR036962">
    <property type="entry name" value="Glyco_hydro_3_N_sf"/>
</dbReference>
<dbReference type="PANTHER" id="PTHR42715:SF3">
    <property type="entry name" value="BETA-GLUCOSIDASE B-RELATED"/>
    <property type="match status" value="1"/>
</dbReference>
<comment type="caution">
    <text evidence="8">The sequence shown here is derived from an EMBL/GenBank/DDBJ whole genome shotgun (WGS) entry which is preliminary data.</text>
</comment>
<dbReference type="Pfam" id="PF01915">
    <property type="entry name" value="Glyco_hydro_3_C"/>
    <property type="match status" value="1"/>
</dbReference>
<dbReference type="InterPro" id="IPR019800">
    <property type="entry name" value="Glyco_hydro_3_AS"/>
</dbReference>
<evidence type="ECO:0000256" key="2">
    <source>
        <dbReference type="ARBA" id="ARBA00005336"/>
    </source>
</evidence>
<dbReference type="Gene3D" id="3.40.50.1700">
    <property type="entry name" value="Glycoside hydrolase family 3 C-terminal domain"/>
    <property type="match status" value="1"/>
</dbReference>
<dbReference type="Pfam" id="PF07393">
    <property type="entry name" value="Sec10_HB"/>
    <property type="match status" value="1"/>
</dbReference>
<keyword evidence="6" id="KW-0119">Carbohydrate metabolism</keyword>
<evidence type="ECO:0000313" key="9">
    <source>
        <dbReference type="Proteomes" id="UP001437256"/>
    </source>
</evidence>
<keyword evidence="9" id="KW-1185">Reference proteome</keyword>
<name>A0ABR3A291_9AGAR</name>
<evidence type="ECO:0000256" key="4">
    <source>
        <dbReference type="ARBA" id="ARBA00022801"/>
    </source>
</evidence>
<dbReference type="SUPFAM" id="SSF56988">
    <property type="entry name" value="Anthrax protective antigen"/>
    <property type="match status" value="1"/>
</dbReference>
<dbReference type="EMBL" id="JBBXMP010000024">
    <property type="protein sequence ID" value="KAL0067610.1"/>
    <property type="molecule type" value="Genomic_DNA"/>
</dbReference>
<dbReference type="InterPro" id="IPR048627">
    <property type="entry name" value="Sec10_HB"/>
</dbReference>
<evidence type="ECO:0000256" key="6">
    <source>
        <dbReference type="RuleBase" id="RU361161"/>
    </source>
</evidence>
<comment type="catalytic activity">
    <reaction evidence="1 6">
        <text>Hydrolysis of terminal, non-reducing beta-D-glucosyl residues with release of beta-D-glucose.</text>
        <dbReference type="EC" id="3.2.1.21"/>
    </reaction>
</comment>
<dbReference type="PANTHER" id="PTHR42715">
    <property type="entry name" value="BETA-GLUCOSIDASE"/>
    <property type="match status" value="1"/>
</dbReference>
<proteinExistence type="inferred from homology"/>
<dbReference type="EC" id="3.2.1.21" evidence="3 6"/>
<gene>
    <name evidence="8" type="primary">SEC10</name>
    <name evidence="8" type="ORF">AAF712_005325</name>
</gene>